<keyword evidence="3" id="KW-0862">Zinc</keyword>
<dbReference type="InterPro" id="IPR019786">
    <property type="entry name" value="Zinc_finger_PHD-type_CS"/>
</dbReference>
<dbReference type="PROSITE" id="PS50016">
    <property type="entry name" value="ZF_PHD_2"/>
    <property type="match status" value="1"/>
</dbReference>
<feature type="coiled-coil region" evidence="5">
    <location>
        <begin position="205"/>
        <end position="232"/>
    </location>
</feature>
<protein>
    <recommendedName>
        <fullName evidence="6">PHD-type domain-containing protein</fullName>
    </recommendedName>
</protein>
<evidence type="ECO:0000256" key="1">
    <source>
        <dbReference type="ARBA" id="ARBA00022723"/>
    </source>
</evidence>
<proteinExistence type="predicted"/>
<reference evidence="7" key="1">
    <citation type="submission" date="2015-11" db="EMBL/GenBank/DDBJ databases">
        <title>De novo transcriptome assembly of four potential Pierce s Disease insect vectors from Arizona vineyards.</title>
        <authorList>
            <person name="Tassone E.E."/>
        </authorList>
    </citation>
    <scope>NUCLEOTIDE SEQUENCE</scope>
</reference>
<dbReference type="Gene3D" id="3.30.40.10">
    <property type="entry name" value="Zinc/RING finger domain, C3HC4 (zinc finger)"/>
    <property type="match status" value="1"/>
</dbReference>
<organism evidence="7">
    <name type="scientific">Homalodisca liturata</name>
    <dbReference type="NCBI Taxonomy" id="320908"/>
    <lineage>
        <taxon>Eukaryota</taxon>
        <taxon>Metazoa</taxon>
        <taxon>Ecdysozoa</taxon>
        <taxon>Arthropoda</taxon>
        <taxon>Hexapoda</taxon>
        <taxon>Insecta</taxon>
        <taxon>Pterygota</taxon>
        <taxon>Neoptera</taxon>
        <taxon>Paraneoptera</taxon>
        <taxon>Hemiptera</taxon>
        <taxon>Auchenorrhyncha</taxon>
        <taxon>Membracoidea</taxon>
        <taxon>Cicadellidae</taxon>
        <taxon>Cicadellinae</taxon>
        <taxon>Proconiini</taxon>
        <taxon>Homalodisca</taxon>
    </lineage>
</organism>
<dbReference type="InterPro" id="IPR013083">
    <property type="entry name" value="Znf_RING/FYVE/PHD"/>
</dbReference>
<gene>
    <name evidence="7" type="ORF">g.45754</name>
</gene>
<keyword evidence="5" id="KW-0175">Coiled coil</keyword>
<evidence type="ECO:0000259" key="6">
    <source>
        <dbReference type="PROSITE" id="PS50016"/>
    </source>
</evidence>
<evidence type="ECO:0000256" key="4">
    <source>
        <dbReference type="PROSITE-ProRule" id="PRU00146"/>
    </source>
</evidence>
<dbReference type="InterPro" id="IPR036514">
    <property type="entry name" value="SGNH_hydro_sf"/>
</dbReference>
<name>A0A1B6JHY0_9HEMI</name>
<feature type="coiled-coil region" evidence="5">
    <location>
        <begin position="66"/>
        <end position="135"/>
    </location>
</feature>
<feature type="domain" description="PHD-type" evidence="6">
    <location>
        <begin position="3"/>
        <end position="59"/>
    </location>
</feature>
<dbReference type="PROSITE" id="PS01359">
    <property type="entry name" value="ZF_PHD_1"/>
    <property type="match status" value="1"/>
</dbReference>
<dbReference type="EMBL" id="GECU01008967">
    <property type="protein sequence ID" value="JAS98739.1"/>
    <property type="molecule type" value="Transcribed_RNA"/>
</dbReference>
<feature type="non-terminal residue" evidence="7">
    <location>
        <position position="346"/>
    </location>
</feature>
<accession>A0A1B6JHY0</accession>
<evidence type="ECO:0000256" key="3">
    <source>
        <dbReference type="ARBA" id="ARBA00022833"/>
    </source>
</evidence>
<dbReference type="AlphaFoldDB" id="A0A1B6JHY0"/>
<dbReference type="GO" id="GO:0008270">
    <property type="term" value="F:zinc ion binding"/>
    <property type="evidence" value="ECO:0007669"/>
    <property type="project" value="UniProtKB-KW"/>
</dbReference>
<dbReference type="Gene3D" id="3.40.50.1110">
    <property type="entry name" value="SGNH hydrolase"/>
    <property type="match status" value="1"/>
</dbReference>
<evidence type="ECO:0000256" key="2">
    <source>
        <dbReference type="ARBA" id="ARBA00022771"/>
    </source>
</evidence>
<keyword evidence="1" id="KW-0479">Metal-binding</keyword>
<keyword evidence="2 4" id="KW-0863">Zinc-finger</keyword>
<dbReference type="InterPro" id="IPR019787">
    <property type="entry name" value="Znf_PHD-finger"/>
</dbReference>
<evidence type="ECO:0000256" key="5">
    <source>
        <dbReference type="SAM" id="Coils"/>
    </source>
</evidence>
<sequence>MPKYPCGKCTRNVGKCHAVLCKGTCSKWFHLKCTDLKQEGFKQIEKHNTLWFCNECNLINLSYKEDQDVENINEDLTSEIENLNEVIKTLNEELTFAKEEITELRSHSSRLEILVLEKEEKNLLLERKLKALLDQMNVNVGKEWQSERKSLPLVKNIQTPHNTPVATSEKELFSNVVSKNIRNPSKGKMHIKKQPLSTISTFNYYEVLSSDTDDYEDELQNIDAENVQVKEQNIVTKKKLLLCSDSHGRDIAWNINNIQNSFEAIGYVKPGGKSEQVLNMINFEKENCSNDDVLVLMCGANDVSKNESQVAINNITKALEMAKCYTSNVVLVDLPNRYDLAEWSCV</sequence>
<dbReference type="InterPro" id="IPR011011">
    <property type="entry name" value="Znf_FYVE_PHD"/>
</dbReference>
<evidence type="ECO:0000313" key="7">
    <source>
        <dbReference type="EMBL" id="JAS98739.1"/>
    </source>
</evidence>
<dbReference type="SUPFAM" id="SSF57903">
    <property type="entry name" value="FYVE/PHD zinc finger"/>
    <property type="match status" value="1"/>
</dbReference>